<proteinExistence type="predicted"/>
<reference evidence="8" key="1">
    <citation type="submission" date="2020-10" db="EMBL/GenBank/DDBJ databases">
        <authorList>
            <person name="Han B."/>
            <person name="Lu T."/>
            <person name="Zhao Q."/>
            <person name="Huang X."/>
            <person name="Zhao Y."/>
        </authorList>
    </citation>
    <scope>NUCLEOTIDE SEQUENCE</scope>
</reference>
<gene>
    <name evidence="8" type="ORF">NCGR_LOCUS54434</name>
</gene>
<dbReference type="PANTHER" id="PTHR27005">
    <property type="entry name" value="WALL-ASSOCIATED RECEPTOR KINASE-LIKE 21"/>
    <property type="match status" value="1"/>
</dbReference>
<dbReference type="InterPro" id="IPR045274">
    <property type="entry name" value="WAK-like"/>
</dbReference>
<evidence type="ECO:0000256" key="1">
    <source>
        <dbReference type="ARBA" id="ARBA00004479"/>
    </source>
</evidence>
<evidence type="ECO:0000313" key="9">
    <source>
        <dbReference type="Proteomes" id="UP000604825"/>
    </source>
</evidence>
<dbReference type="FunFam" id="1.10.510.10:FF:000084">
    <property type="entry name" value="Wall-associated receptor kinase 2"/>
    <property type="match status" value="1"/>
</dbReference>
<dbReference type="GO" id="GO:0004674">
    <property type="term" value="F:protein serine/threonine kinase activity"/>
    <property type="evidence" value="ECO:0007669"/>
    <property type="project" value="TreeGrafter"/>
</dbReference>
<dbReference type="Pfam" id="PF00069">
    <property type="entry name" value="Pkinase"/>
    <property type="match status" value="1"/>
</dbReference>
<keyword evidence="4" id="KW-0067">ATP-binding</keyword>
<keyword evidence="6" id="KW-0325">Glycoprotein</keyword>
<feature type="domain" description="Protein kinase" evidence="7">
    <location>
        <begin position="217"/>
        <end position="502"/>
    </location>
</feature>
<dbReference type="AlphaFoldDB" id="A0A811RL13"/>
<evidence type="ECO:0000256" key="3">
    <source>
        <dbReference type="ARBA" id="ARBA00022741"/>
    </source>
</evidence>
<dbReference type="PROSITE" id="PS00108">
    <property type="entry name" value="PROTEIN_KINASE_ST"/>
    <property type="match status" value="1"/>
</dbReference>
<dbReference type="Pfam" id="PF13947">
    <property type="entry name" value="GUB_WAK_bind"/>
    <property type="match status" value="1"/>
</dbReference>
<dbReference type="EMBL" id="CAJGYO010000016">
    <property type="protein sequence ID" value="CAD6271147.1"/>
    <property type="molecule type" value="Genomic_DNA"/>
</dbReference>
<dbReference type="InterPro" id="IPR000719">
    <property type="entry name" value="Prot_kinase_dom"/>
</dbReference>
<evidence type="ECO:0000256" key="5">
    <source>
        <dbReference type="ARBA" id="ARBA00023157"/>
    </source>
</evidence>
<dbReference type="GO" id="GO:0005524">
    <property type="term" value="F:ATP binding"/>
    <property type="evidence" value="ECO:0007669"/>
    <property type="project" value="UniProtKB-KW"/>
</dbReference>
<comment type="subcellular location">
    <subcellularLocation>
        <location evidence="1">Membrane</location>
        <topology evidence="1">Single-pass type I membrane protein</topology>
    </subcellularLocation>
</comment>
<evidence type="ECO:0000256" key="6">
    <source>
        <dbReference type="ARBA" id="ARBA00023180"/>
    </source>
</evidence>
<keyword evidence="3" id="KW-0547">Nucleotide-binding</keyword>
<evidence type="ECO:0000256" key="4">
    <source>
        <dbReference type="ARBA" id="ARBA00022840"/>
    </source>
</evidence>
<dbReference type="OrthoDB" id="4062651at2759"/>
<evidence type="ECO:0000313" key="8">
    <source>
        <dbReference type="EMBL" id="CAD6271147.1"/>
    </source>
</evidence>
<dbReference type="SUPFAM" id="SSF56112">
    <property type="entry name" value="Protein kinase-like (PK-like)"/>
    <property type="match status" value="1"/>
</dbReference>
<dbReference type="InterPro" id="IPR025287">
    <property type="entry name" value="WAK_GUB"/>
</dbReference>
<keyword evidence="9" id="KW-1185">Reference proteome</keyword>
<dbReference type="Proteomes" id="UP000604825">
    <property type="component" value="Unassembled WGS sequence"/>
</dbReference>
<keyword evidence="2" id="KW-0732">Signal</keyword>
<dbReference type="Gene3D" id="1.10.510.10">
    <property type="entry name" value="Transferase(Phosphotransferase) domain 1"/>
    <property type="match status" value="1"/>
</dbReference>
<name>A0A811RL13_9POAL</name>
<dbReference type="GO" id="GO:0007166">
    <property type="term" value="P:cell surface receptor signaling pathway"/>
    <property type="evidence" value="ECO:0007669"/>
    <property type="project" value="InterPro"/>
</dbReference>
<keyword evidence="5" id="KW-1015">Disulfide bond</keyword>
<evidence type="ECO:0000256" key="2">
    <source>
        <dbReference type="ARBA" id="ARBA00022729"/>
    </source>
</evidence>
<dbReference type="PROSITE" id="PS50011">
    <property type="entry name" value="PROTEIN_KINASE_DOM"/>
    <property type="match status" value="1"/>
</dbReference>
<dbReference type="PANTHER" id="PTHR27005:SF412">
    <property type="entry name" value="OS04G0307900 PROTEIN"/>
    <property type="match status" value="1"/>
</dbReference>
<dbReference type="InterPro" id="IPR011009">
    <property type="entry name" value="Kinase-like_dom_sf"/>
</dbReference>
<organism evidence="8 9">
    <name type="scientific">Miscanthus lutarioriparius</name>
    <dbReference type="NCBI Taxonomy" id="422564"/>
    <lineage>
        <taxon>Eukaryota</taxon>
        <taxon>Viridiplantae</taxon>
        <taxon>Streptophyta</taxon>
        <taxon>Embryophyta</taxon>
        <taxon>Tracheophyta</taxon>
        <taxon>Spermatophyta</taxon>
        <taxon>Magnoliopsida</taxon>
        <taxon>Liliopsida</taxon>
        <taxon>Poales</taxon>
        <taxon>Poaceae</taxon>
        <taxon>PACMAD clade</taxon>
        <taxon>Panicoideae</taxon>
        <taxon>Andropogonodae</taxon>
        <taxon>Andropogoneae</taxon>
        <taxon>Saccharinae</taxon>
        <taxon>Miscanthus</taxon>
    </lineage>
</organism>
<comment type="caution">
    <text evidence="8">The sequence shown here is derived from an EMBL/GenBank/DDBJ whole genome shotgun (WGS) entry which is preliminary data.</text>
</comment>
<protein>
    <recommendedName>
        <fullName evidence="7">Protein kinase domain-containing protein</fullName>
    </recommendedName>
</protein>
<dbReference type="GO" id="GO:0030247">
    <property type="term" value="F:polysaccharide binding"/>
    <property type="evidence" value="ECO:0007669"/>
    <property type="project" value="InterPro"/>
</dbReference>
<dbReference type="InterPro" id="IPR008271">
    <property type="entry name" value="Ser/Thr_kinase_AS"/>
</dbReference>
<dbReference type="SMART" id="SM00220">
    <property type="entry name" value="S_TKc"/>
    <property type="match status" value="1"/>
</dbReference>
<evidence type="ECO:0000259" key="7">
    <source>
        <dbReference type="PROSITE" id="PS50011"/>
    </source>
</evidence>
<sequence length="508" mass="56472">MSGVRVYNMSWKAPGRSFTGSPYVQLNFTGCDFDAYHVDDVHSRTLICSVTCPSEGIAETVAKHQCNGTGCCSHTQETTYQESDISSLNLQFVRNDNKLEDRPDDAEAQPSNLSSLWSRISIETDSMLLYWGVLLDNHQNCAAASENKTSYACVSEHSTCSSNVYGIYPTYLCMCADGYVGNPYVHAYAGGCLPDHRVYNPKPRKVNCRRSCGNISVPFPFGLEEGCSGREEFQLNCTEVASSTLTFLWNQYVVSDLNIGKGVLVASVNSSMEARDRSGPFYTASVVTEDFHWAVPLLVYDFVPNGLLFQILHSSTFSDFSLSWDDCLRVATEAAGALCYIHFAASVSVFHRDVKSSNILLDANYTAKVSDFGASRLVPIDQTHISTHVQGTFGYLDPEYYHTGQLNEKSDVYSFGVVILELLLHKEPIFTDESGLRQNLSSYFLCELKSRPLEEIVAAHIREEATKEEIESVASLAEMCLKLKGEDRPTMKQVEIALHAVQMKRSKL</sequence>
<dbReference type="GO" id="GO:0005886">
    <property type="term" value="C:plasma membrane"/>
    <property type="evidence" value="ECO:0007669"/>
    <property type="project" value="TreeGrafter"/>
</dbReference>
<accession>A0A811RL13</accession>